<reference evidence="3" key="1">
    <citation type="submission" date="2021-02" db="EMBL/GenBank/DDBJ databases">
        <authorList>
            <person name="Nowell W R."/>
        </authorList>
    </citation>
    <scope>NUCLEOTIDE SEQUENCE</scope>
    <source>
        <strain evidence="3">Ploen Becks lab</strain>
    </source>
</reference>
<dbReference type="Proteomes" id="UP000663879">
    <property type="component" value="Unassembled WGS sequence"/>
</dbReference>
<proteinExistence type="inferred from homology"/>
<evidence type="ECO:0000256" key="1">
    <source>
        <dbReference type="ARBA" id="ARBA00038162"/>
    </source>
</evidence>
<dbReference type="InterPro" id="IPR002495">
    <property type="entry name" value="Glyco_trans_8"/>
</dbReference>
<dbReference type="EC" id="2.4.1.186" evidence="2"/>
<comment type="similarity">
    <text evidence="1">Belongs to the glycosyltransferase 8 family. Glycogenin subfamily.</text>
</comment>
<evidence type="ECO:0000313" key="3">
    <source>
        <dbReference type="EMBL" id="CAF0998331.1"/>
    </source>
</evidence>
<protein>
    <recommendedName>
        <fullName evidence="2">glycogenin glucosyltransferase</fullName>
        <ecNumber evidence="2">2.4.1.186</ecNumber>
    </recommendedName>
</protein>
<accession>A0A814GLY8</accession>
<dbReference type="Pfam" id="PF01501">
    <property type="entry name" value="Glyco_transf_8"/>
    <property type="match status" value="1"/>
</dbReference>
<comment type="caution">
    <text evidence="3">The sequence shown here is derived from an EMBL/GenBank/DDBJ whole genome shotgun (WGS) entry which is preliminary data.</text>
</comment>
<keyword evidence="4" id="KW-1185">Reference proteome</keyword>
<dbReference type="Gene3D" id="3.90.550.10">
    <property type="entry name" value="Spore Coat Polysaccharide Biosynthesis Protein SpsA, Chain A"/>
    <property type="match status" value="1"/>
</dbReference>
<dbReference type="SUPFAM" id="SSF53448">
    <property type="entry name" value="Nucleotide-diphospho-sugar transferases"/>
    <property type="match status" value="1"/>
</dbReference>
<name>A0A814GLY8_9BILA</name>
<evidence type="ECO:0000313" key="4">
    <source>
        <dbReference type="Proteomes" id="UP000663879"/>
    </source>
</evidence>
<dbReference type="InterPro" id="IPR029044">
    <property type="entry name" value="Nucleotide-diphossugar_trans"/>
</dbReference>
<dbReference type="OrthoDB" id="2014201at2759"/>
<evidence type="ECO:0000256" key="2">
    <source>
        <dbReference type="ARBA" id="ARBA00038934"/>
    </source>
</evidence>
<dbReference type="EMBL" id="CAJNOC010003801">
    <property type="protein sequence ID" value="CAF0998331.1"/>
    <property type="molecule type" value="Genomic_DNA"/>
</dbReference>
<sequence>MQNTKGIEYDKIIIEIQEFPLDVQSKKDLLASGWDSICTVRRILTQNESRIPSRYKSVFTKHILFNLTEYEGVVFIDSDAFVIGDISDLFYFHKIIDYENYYFAVGPDYLGKSEYSKLYFNTGVFTVRPNSSEFNRLHKLGKGNLSHINLDYPQNFLNYYYHKKWINIGFKYNFLGFSILDFKFSEEFIRSKCLIIHFAGAKPWACPKEIEFLCNLWNKIEV</sequence>
<dbReference type="GO" id="GO:0008466">
    <property type="term" value="F:glycogenin glucosyltransferase activity"/>
    <property type="evidence" value="ECO:0007669"/>
    <property type="project" value="UniProtKB-EC"/>
</dbReference>
<gene>
    <name evidence="3" type="ORF">OXX778_LOCUS16271</name>
</gene>
<dbReference type="PANTHER" id="PTHR11183">
    <property type="entry name" value="GLYCOGENIN SUBFAMILY MEMBER"/>
    <property type="match status" value="1"/>
</dbReference>
<dbReference type="AlphaFoldDB" id="A0A814GLY8"/>
<dbReference type="GO" id="GO:0005978">
    <property type="term" value="P:glycogen biosynthetic process"/>
    <property type="evidence" value="ECO:0007669"/>
    <property type="project" value="UniProtKB-ARBA"/>
</dbReference>
<dbReference type="InterPro" id="IPR050587">
    <property type="entry name" value="GNT1/Glycosyltrans_8"/>
</dbReference>
<organism evidence="3 4">
    <name type="scientific">Brachionus calyciflorus</name>
    <dbReference type="NCBI Taxonomy" id="104777"/>
    <lineage>
        <taxon>Eukaryota</taxon>
        <taxon>Metazoa</taxon>
        <taxon>Spiralia</taxon>
        <taxon>Gnathifera</taxon>
        <taxon>Rotifera</taxon>
        <taxon>Eurotatoria</taxon>
        <taxon>Monogononta</taxon>
        <taxon>Pseudotrocha</taxon>
        <taxon>Ploima</taxon>
        <taxon>Brachionidae</taxon>
        <taxon>Brachionus</taxon>
    </lineage>
</organism>